<dbReference type="EMBL" id="NKXS01005904">
    <property type="protein sequence ID" value="PIN02475.1"/>
    <property type="molecule type" value="Genomic_DNA"/>
</dbReference>
<dbReference type="AlphaFoldDB" id="A0A2G9GBA1"/>
<accession>A0A2G9GBA1</accession>
<evidence type="ECO:0000313" key="2">
    <source>
        <dbReference type="Proteomes" id="UP000231279"/>
    </source>
</evidence>
<organism evidence="1 2">
    <name type="scientific">Handroanthus impetiginosus</name>
    <dbReference type="NCBI Taxonomy" id="429701"/>
    <lineage>
        <taxon>Eukaryota</taxon>
        <taxon>Viridiplantae</taxon>
        <taxon>Streptophyta</taxon>
        <taxon>Embryophyta</taxon>
        <taxon>Tracheophyta</taxon>
        <taxon>Spermatophyta</taxon>
        <taxon>Magnoliopsida</taxon>
        <taxon>eudicotyledons</taxon>
        <taxon>Gunneridae</taxon>
        <taxon>Pentapetalae</taxon>
        <taxon>asterids</taxon>
        <taxon>lamiids</taxon>
        <taxon>Lamiales</taxon>
        <taxon>Bignoniaceae</taxon>
        <taxon>Crescentiina</taxon>
        <taxon>Tabebuia alliance</taxon>
        <taxon>Handroanthus</taxon>
    </lineage>
</organism>
<evidence type="ECO:0000313" key="1">
    <source>
        <dbReference type="EMBL" id="PIN02475.1"/>
    </source>
</evidence>
<reference evidence="2" key="1">
    <citation type="journal article" date="2018" name="Gigascience">
        <title>Genome assembly of the Pink Ipe (Handroanthus impetiginosus, Bignoniaceae), a highly valued, ecologically keystone Neotropical timber forest tree.</title>
        <authorList>
            <person name="Silva-Junior O.B."/>
            <person name="Grattapaglia D."/>
            <person name="Novaes E."/>
            <person name="Collevatti R.G."/>
        </authorList>
    </citation>
    <scope>NUCLEOTIDE SEQUENCE [LARGE SCALE GENOMIC DNA]</scope>
    <source>
        <strain evidence="2">cv. UFG-1</strain>
    </source>
</reference>
<protein>
    <submittedName>
        <fullName evidence="1">Uncharacterized protein</fullName>
    </submittedName>
</protein>
<sequence length="53" mass="6081">MTVLVRASLLPFEAISREFDVMYESAVGFEMGSLHVILILSWKIRYICFIATL</sequence>
<dbReference type="Proteomes" id="UP000231279">
    <property type="component" value="Unassembled WGS sequence"/>
</dbReference>
<proteinExistence type="predicted"/>
<comment type="caution">
    <text evidence="1">The sequence shown here is derived from an EMBL/GenBank/DDBJ whole genome shotgun (WGS) entry which is preliminary data.</text>
</comment>
<gene>
    <name evidence="1" type="ORF">CDL12_25009</name>
</gene>
<name>A0A2G9GBA1_9LAMI</name>
<keyword evidence="2" id="KW-1185">Reference proteome</keyword>